<keyword evidence="2" id="KW-0456">Lyase</keyword>
<dbReference type="Gene3D" id="3.10.180.10">
    <property type="entry name" value="2,3-Dihydroxybiphenyl 1,2-Dioxygenase, domain 1"/>
    <property type="match status" value="1"/>
</dbReference>
<keyword evidence="5" id="KW-1185">Reference proteome</keyword>
<dbReference type="GO" id="GO:0016829">
    <property type="term" value="F:lyase activity"/>
    <property type="evidence" value="ECO:0007669"/>
    <property type="project" value="UniProtKB-KW"/>
</dbReference>
<evidence type="ECO:0000313" key="5">
    <source>
        <dbReference type="Proteomes" id="UP000549695"/>
    </source>
</evidence>
<dbReference type="RefSeq" id="WP_100880511.1">
    <property type="nucleotide sequence ID" value="NZ_BAAAJZ010000011.1"/>
</dbReference>
<evidence type="ECO:0000313" key="4">
    <source>
        <dbReference type="Proteomes" id="UP000232453"/>
    </source>
</evidence>
<name>A0A852VVW0_PSEA5</name>
<evidence type="ECO:0000313" key="3">
    <source>
        <dbReference type="EMBL" id="PKB29584.1"/>
    </source>
</evidence>
<dbReference type="GeneID" id="98050247"/>
<dbReference type="Pfam" id="PF00903">
    <property type="entry name" value="Glyoxalase"/>
    <property type="match status" value="1"/>
</dbReference>
<dbReference type="PROSITE" id="PS51819">
    <property type="entry name" value="VOC"/>
    <property type="match status" value="1"/>
</dbReference>
<organism evidence="2 5">
    <name type="scientific">Pseudonocardia alni</name>
    <name type="common">Amycolata alni</name>
    <dbReference type="NCBI Taxonomy" id="33907"/>
    <lineage>
        <taxon>Bacteria</taxon>
        <taxon>Bacillati</taxon>
        <taxon>Actinomycetota</taxon>
        <taxon>Actinomycetes</taxon>
        <taxon>Pseudonocardiales</taxon>
        <taxon>Pseudonocardiaceae</taxon>
        <taxon>Pseudonocardia</taxon>
    </lineage>
</organism>
<reference evidence="2 5" key="1">
    <citation type="submission" date="2020-07" db="EMBL/GenBank/DDBJ databases">
        <title>Sequencing the genomes of 1000 actinobacteria strains.</title>
        <authorList>
            <person name="Klenk H.-P."/>
        </authorList>
    </citation>
    <scope>NUCLEOTIDE SEQUENCE [LARGE SCALE GENOMIC DNA]</scope>
    <source>
        <strain evidence="3 4">DSM 44104</strain>
        <strain evidence="2 5">DSM 44749</strain>
    </source>
</reference>
<gene>
    <name evidence="3" type="ORF">ATL51_1216</name>
    <name evidence="2" type="ORF">HDA37_000415</name>
</gene>
<evidence type="ECO:0000313" key="2">
    <source>
        <dbReference type="EMBL" id="NYG00130.1"/>
    </source>
</evidence>
<dbReference type="Proteomes" id="UP000549695">
    <property type="component" value="Unassembled WGS sequence"/>
</dbReference>
<dbReference type="PANTHER" id="PTHR33993">
    <property type="entry name" value="GLYOXALASE-RELATED"/>
    <property type="match status" value="1"/>
</dbReference>
<dbReference type="InterPro" id="IPR037523">
    <property type="entry name" value="VOC_core"/>
</dbReference>
<dbReference type="PANTHER" id="PTHR33993:SF2">
    <property type="entry name" value="VOC DOMAIN-CONTAINING PROTEIN"/>
    <property type="match status" value="1"/>
</dbReference>
<dbReference type="EMBL" id="JACCCZ010000001">
    <property type="protein sequence ID" value="NYG00130.1"/>
    <property type="molecule type" value="Genomic_DNA"/>
</dbReference>
<dbReference type="AlphaFoldDB" id="A0A852VVW0"/>
<dbReference type="InterPro" id="IPR029068">
    <property type="entry name" value="Glyas_Bleomycin-R_OHBP_Dase"/>
</dbReference>
<dbReference type="InterPro" id="IPR052164">
    <property type="entry name" value="Anthracycline_SecMetBiosynth"/>
</dbReference>
<protein>
    <submittedName>
        <fullName evidence="2">Enzyme related to lactoylglutathione lyase</fullName>
    </submittedName>
    <submittedName>
        <fullName evidence="3">Methylmalonyl-CoA epimerase</fullName>
    </submittedName>
</protein>
<dbReference type="SUPFAM" id="SSF54593">
    <property type="entry name" value="Glyoxalase/Bleomycin resistance protein/Dihydroxybiphenyl dioxygenase"/>
    <property type="match status" value="1"/>
</dbReference>
<dbReference type="InterPro" id="IPR004360">
    <property type="entry name" value="Glyas_Fos-R_dOase_dom"/>
</dbReference>
<dbReference type="Proteomes" id="UP000232453">
    <property type="component" value="Unassembled WGS sequence"/>
</dbReference>
<dbReference type="EMBL" id="PHUJ01000003">
    <property type="protein sequence ID" value="PKB29584.1"/>
    <property type="molecule type" value="Genomic_DNA"/>
</dbReference>
<sequence length="118" mass="12892">MAKQVAAVWVPVTDMKRATAFYRDVLGLAVTMESDDWTELDAGGLTIGLNGRETAETADHGGAVISFHPETSIEQALDDLEQRGGHVQGDISEHSWGRIFPFRDTEGNDLQFYTPPAS</sequence>
<comment type="caution">
    <text evidence="2">The sequence shown here is derived from an EMBL/GenBank/DDBJ whole genome shotgun (WGS) entry which is preliminary data.</text>
</comment>
<evidence type="ECO:0000259" key="1">
    <source>
        <dbReference type="PROSITE" id="PS51819"/>
    </source>
</evidence>
<feature type="domain" description="VOC" evidence="1">
    <location>
        <begin position="4"/>
        <end position="115"/>
    </location>
</feature>
<accession>A0A852VVW0</accession>
<proteinExistence type="predicted"/>
<accession>A0AA44UM38</accession>